<dbReference type="PANTHER" id="PTHR11709:SF317">
    <property type="entry name" value="LACCASE"/>
    <property type="match status" value="1"/>
</dbReference>
<feature type="domain" description="Plastocyanin-like" evidence="15">
    <location>
        <begin position="405"/>
        <end position="538"/>
    </location>
</feature>
<feature type="chain" id="PRO_5011822536" description="Laccase" evidence="13">
    <location>
        <begin position="22"/>
        <end position="555"/>
    </location>
</feature>
<keyword evidence="5 13" id="KW-0052">Apoplast</keyword>
<dbReference type="Proteomes" id="UP000187406">
    <property type="component" value="Unassembled WGS sequence"/>
</dbReference>
<keyword evidence="9 13" id="KW-0560">Oxidoreductase</keyword>
<dbReference type="GO" id="GO:0048046">
    <property type="term" value="C:apoplast"/>
    <property type="evidence" value="ECO:0007669"/>
    <property type="project" value="UniProtKB-SubCell"/>
</dbReference>
<dbReference type="Pfam" id="PF00394">
    <property type="entry name" value="Cu-oxidase"/>
    <property type="match status" value="1"/>
</dbReference>
<evidence type="ECO:0000256" key="9">
    <source>
        <dbReference type="ARBA" id="ARBA00023002"/>
    </source>
</evidence>
<evidence type="ECO:0000256" key="11">
    <source>
        <dbReference type="ARBA" id="ARBA00023180"/>
    </source>
</evidence>
<comment type="subcellular location">
    <subcellularLocation>
        <location evidence="2 13">Secreted</location>
        <location evidence="2 13">Extracellular space</location>
        <location evidence="2 13">Apoplast</location>
    </subcellularLocation>
</comment>
<dbReference type="NCBIfam" id="TIGR03389">
    <property type="entry name" value="laccase"/>
    <property type="match status" value="1"/>
</dbReference>
<dbReference type="FunFam" id="2.60.40.420:FF:000062">
    <property type="entry name" value="Laccase"/>
    <property type="match status" value="1"/>
</dbReference>
<dbReference type="EC" id="1.10.3.2" evidence="4 13"/>
<dbReference type="InterPro" id="IPR002355">
    <property type="entry name" value="Cu_oxidase_Cu_BS"/>
</dbReference>
<feature type="signal peptide" evidence="13">
    <location>
        <begin position="1"/>
        <end position="21"/>
    </location>
</feature>
<dbReference type="InterPro" id="IPR034289">
    <property type="entry name" value="CuRO_3_LCC"/>
</dbReference>
<dbReference type="CDD" id="cd13849">
    <property type="entry name" value="CuRO_1_LCC_plant"/>
    <property type="match status" value="1"/>
</dbReference>
<dbReference type="CDD" id="cd13875">
    <property type="entry name" value="CuRO_2_LCC_plant"/>
    <property type="match status" value="1"/>
</dbReference>
<gene>
    <name evidence="17" type="ORF">CFOL_v3_00340</name>
</gene>
<accession>A0A1Q3AM47</accession>
<evidence type="ECO:0000256" key="10">
    <source>
        <dbReference type="ARBA" id="ARBA00023008"/>
    </source>
</evidence>
<dbReference type="STRING" id="3775.A0A1Q3AM47"/>
<dbReference type="InterPro" id="IPR034288">
    <property type="entry name" value="CuRO_1_LCC"/>
</dbReference>
<comment type="similarity">
    <text evidence="3 13">Belongs to the multicopper oxidase family.</text>
</comment>
<comment type="catalytic activity">
    <reaction evidence="1 13">
        <text>4 hydroquinone + O2 = 4 benzosemiquinone + 2 H2O</text>
        <dbReference type="Rhea" id="RHEA:11276"/>
        <dbReference type="ChEBI" id="CHEBI:15377"/>
        <dbReference type="ChEBI" id="CHEBI:15379"/>
        <dbReference type="ChEBI" id="CHEBI:17594"/>
        <dbReference type="ChEBI" id="CHEBI:17977"/>
        <dbReference type="EC" id="1.10.3.2"/>
    </reaction>
</comment>
<dbReference type="InterPro" id="IPR011706">
    <property type="entry name" value="Cu-oxidase_C"/>
</dbReference>
<dbReference type="InterPro" id="IPR045087">
    <property type="entry name" value="Cu-oxidase_fam"/>
</dbReference>
<dbReference type="InterPro" id="IPR033138">
    <property type="entry name" value="Cu_oxidase_CS"/>
</dbReference>
<evidence type="ECO:0000256" key="12">
    <source>
        <dbReference type="ARBA" id="ARBA00023185"/>
    </source>
</evidence>
<feature type="domain" description="Plastocyanin-like" evidence="16">
    <location>
        <begin position="33"/>
        <end position="143"/>
    </location>
</feature>
<dbReference type="PROSITE" id="PS00080">
    <property type="entry name" value="MULTICOPPER_OXIDASE2"/>
    <property type="match status" value="1"/>
</dbReference>
<keyword evidence="18" id="KW-1185">Reference proteome</keyword>
<dbReference type="AlphaFoldDB" id="A0A1Q3AM47"/>
<organism evidence="17 18">
    <name type="scientific">Cephalotus follicularis</name>
    <name type="common">Albany pitcher plant</name>
    <dbReference type="NCBI Taxonomy" id="3775"/>
    <lineage>
        <taxon>Eukaryota</taxon>
        <taxon>Viridiplantae</taxon>
        <taxon>Streptophyta</taxon>
        <taxon>Embryophyta</taxon>
        <taxon>Tracheophyta</taxon>
        <taxon>Spermatophyta</taxon>
        <taxon>Magnoliopsida</taxon>
        <taxon>eudicotyledons</taxon>
        <taxon>Gunneridae</taxon>
        <taxon>Pentapetalae</taxon>
        <taxon>rosids</taxon>
        <taxon>fabids</taxon>
        <taxon>Oxalidales</taxon>
        <taxon>Cephalotaceae</taxon>
        <taxon>Cephalotus</taxon>
    </lineage>
</organism>
<proteinExistence type="inferred from homology"/>
<evidence type="ECO:0000259" key="14">
    <source>
        <dbReference type="Pfam" id="PF00394"/>
    </source>
</evidence>
<dbReference type="Gene3D" id="2.60.40.420">
    <property type="entry name" value="Cupredoxins - blue copper proteins"/>
    <property type="match status" value="3"/>
</dbReference>
<dbReference type="CDD" id="cd13897">
    <property type="entry name" value="CuRO_3_LCC_plant"/>
    <property type="match status" value="1"/>
</dbReference>
<keyword evidence="13" id="KW-0732">Signal</keyword>
<dbReference type="Pfam" id="PF07731">
    <property type="entry name" value="Cu-oxidase_2"/>
    <property type="match status" value="1"/>
</dbReference>
<evidence type="ECO:0000256" key="7">
    <source>
        <dbReference type="ARBA" id="ARBA00022723"/>
    </source>
</evidence>
<evidence type="ECO:0000313" key="17">
    <source>
        <dbReference type="EMBL" id="GAV56798.1"/>
    </source>
</evidence>
<keyword evidence="7 13" id="KW-0479">Metal-binding</keyword>
<evidence type="ECO:0000256" key="2">
    <source>
        <dbReference type="ARBA" id="ARBA00004271"/>
    </source>
</evidence>
<evidence type="ECO:0000256" key="3">
    <source>
        <dbReference type="ARBA" id="ARBA00010609"/>
    </source>
</evidence>
<dbReference type="EMBL" id="BDDD01000006">
    <property type="protein sequence ID" value="GAV56798.1"/>
    <property type="molecule type" value="Genomic_DNA"/>
</dbReference>
<dbReference type="SUPFAM" id="SSF49503">
    <property type="entry name" value="Cupredoxins"/>
    <property type="match status" value="3"/>
</dbReference>
<dbReference type="PROSITE" id="PS00079">
    <property type="entry name" value="MULTICOPPER_OXIDASE1"/>
    <property type="match status" value="1"/>
</dbReference>
<dbReference type="InterPro" id="IPR001117">
    <property type="entry name" value="Cu-oxidase_2nd"/>
</dbReference>
<dbReference type="GO" id="GO:0052716">
    <property type="term" value="F:hydroquinone:oxygen oxidoreductase activity"/>
    <property type="evidence" value="ECO:0007669"/>
    <property type="project" value="UniProtKB-EC"/>
</dbReference>
<dbReference type="InterPro" id="IPR034285">
    <property type="entry name" value="CuRO_2_LCC"/>
</dbReference>
<evidence type="ECO:0000259" key="16">
    <source>
        <dbReference type="Pfam" id="PF07732"/>
    </source>
</evidence>
<dbReference type="GO" id="GO:0005507">
    <property type="term" value="F:copper ion binding"/>
    <property type="evidence" value="ECO:0007669"/>
    <property type="project" value="InterPro"/>
</dbReference>
<comment type="caution">
    <text evidence="17">The sequence shown here is derived from an EMBL/GenBank/DDBJ whole genome shotgun (WGS) entry which is preliminary data.</text>
</comment>
<dbReference type="PANTHER" id="PTHR11709">
    <property type="entry name" value="MULTI-COPPER OXIDASE"/>
    <property type="match status" value="1"/>
</dbReference>
<dbReference type="InParanoid" id="A0A1Q3AM47"/>
<keyword evidence="8 13" id="KW-0677">Repeat</keyword>
<reference evidence="18" key="1">
    <citation type="submission" date="2016-04" db="EMBL/GenBank/DDBJ databases">
        <title>Cephalotus genome sequencing.</title>
        <authorList>
            <person name="Fukushima K."/>
            <person name="Hasebe M."/>
            <person name="Fang X."/>
        </authorList>
    </citation>
    <scope>NUCLEOTIDE SEQUENCE [LARGE SCALE GENOMIC DNA]</scope>
    <source>
        <strain evidence="18">cv. St1</strain>
    </source>
</reference>
<dbReference type="InterPro" id="IPR008972">
    <property type="entry name" value="Cupredoxin"/>
</dbReference>
<evidence type="ECO:0000256" key="5">
    <source>
        <dbReference type="ARBA" id="ARBA00022523"/>
    </source>
</evidence>
<dbReference type="Pfam" id="PF07732">
    <property type="entry name" value="Cu-oxidase_3"/>
    <property type="match status" value="1"/>
</dbReference>
<dbReference type="FunFam" id="2.60.40.420:FF:000049">
    <property type="entry name" value="Laccase"/>
    <property type="match status" value="1"/>
</dbReference>
<keyword evidence="6 13" id="KW-0964">Secreted</keyword>
<dbReference type="OrthoDB" id="2121828at2759"/>
<feature type="domain" description="Plastocyanin-like" evidence="14">
    <location>
        <begin position="156"/>
        <end position="305"/>
    </location>
</feature>
<keyword evidence="12 13" id="KW-0439">Lignin degradation</keyword>
<evidence type="ECO:0000256" key="13">
    <source>
        <dbReference type="RuleBase" id="RU361119"/>
    </source>
</evidence>
<comment type="function">
    <text evidence="13">Lignin degradation and detoxification of lignin-derived products.</text>
</comment>
<dbReference type="InterPro" id="IPR017761">
    <property type="entry name" value="Laccase"/>
</dbReference>
<dbReference type="InterPro" id="IPR011707">
    <property type="entry name" value="Cu-oxidase-like_N"/>
</dbReference>
<evidence type="ECO:0000256" key="4">
    <source>
        <dbReference type="ARBA" id="ARBA00012297"/>
    </source>
</evidence>
<keyword evidence="10 13" id="KW-0186">Copper</keyword>
<evidence type="ECO:0000256" key="8">
    <source>
        <dbReference type="ARBA" id="ARBA00022737"/>
    </source>
</evidence>
<evidence type="ECO:0000259" key="15">
    <source>
        <dbReference type="Pfam" id="PF07731"/>
    </source>
</evidence>
<name>A0A1Q3AM47_CEPFO</name>
<evidence type="ECO:0000256" key="1">
    <source>
        <dbReference type="ARBA" id="ARBA00000349"/>
    </source>
</evidence>
<evidence type="ECO:0000313" key="18">
    <source>
        <dbReference type="Proteomes" id="UP000187406"/>
    </source>
</evidence>
<protein>
    <recommendedName>
        <fullName evidence="4 13">Laccase</fullName>
        <ecNumber evidence="4 13">1.10.3.2</ecNumber>
    </recommendedName>
    <alternativeName>
        <fullName evidence="13">Benzenediol:oxygen oxidoreductase</fullName>
    </alternativeName>
    <alternativeName>
        <fullName evidence="13">Diphenol oxidase</fullName>
    </alternativeName>
    <alternativeName>
        <fullName evidence="13">Urishiol oxidase</fullName>
    </alternativeName>
</protein>
<comment type="cofactor">
    <cofactor evidence="13">
        <name>Cu cation</name>
        <dbReference type="ChEBI" id="CHEBI:23378"/>
    </cofactor>
    <text evidence="13">Binds 4 Cu cations per monomer.</text>
</comment>
<keyword evidence="11" id="KW-0325">Glycoprotein</keyword>
<sequence length="555" mass="61042">MASWVLAMVLVVFLFPGLVESMVRHYKFSVVLKNTTKLCATKPIVTVNGKFPGPTLYAREDDNVVVRVTNHVKYNVTIHWHGVKQLRTGWYDGPAYITQCPIQPGQNYVYNFTLTGQRGTVLWHAHILWLRATLHGAIVILPKPGVPYPFPKPDEEKVIVLGEWWKSDVETVINQATSTGLPPNISDAHTINGQPGPVANCTSQGAYSLDVESGSTYLLRIVNAAFNDELFLKIAGHSLTVVEVDGSYTKPFSTDIVYVAPGQTTNALLTADQAIDKYLIAISPFMDTIVAVDNVTGNAYLSYKGTDTISAPIQTRMPAQNATPVATNFTDSLRSLNSKTYPAQVPLTIDHSLFFTMGVGINPCATCLNGTTLVGDINNVSFVMPTKDLLRAHYYNISGVFTDDFPARPTITYNYTGNNTSSNLQTTNGTRLYRLKYNSTVELVLQGTNLIAPENHPTHLHGYNFFVIGKGLGNFDPKKDPKKFNLVDPVERNTVGVPTGGWTAIRFRADNPGVWFLHCHLEVHTTWGLKMAFVVDNGKGPNESIIPPPSDLPLC</sequence>
<evidence type="ECO:0000256" key="6">
    <source>
        <dbReference type="ARBA" id="ARBA00022525"/>
    </source>
</evidence>
<dbReference type="GO" id="GO:0046274">
    <property type="term" value="P:lignin catabolic process"/>
    <property type="evidence" value="ECO:0007669"/>
    <property type="project" value="UniProtKB-KW"/>
</dbReference>